<reference evidence="2 3" key="1">
    <citation type="submission" date="2006-03" db="EMBL/GenBank/DDBJ databases">
        <authorList>
            <person name="Pinhassi J."/>
            <person name="Pedros-Alio C."/>
            <person name="Ferriera S."/>
            <person name="Johnson J."/>
            <person name="Kravitz S."/>
            <person name="Halpern A."/>
            <person name="Remington K."/>
            <person name="Beeson K."/>
            <person name="Tran B."/>
            <person name="Rogers Y.-H."/>
            <person name="Friedman R."/>
            <person name="Venter J.C."/>
        </authorList>
    </citation>
    <scope>NUCLEOTIDE SEQUENCE [LARGE SCALE GENOMIC DNA]</scope>
    <source>
        <strain evidence="2 3">RED65</strain>
    </source>
</reference>
<dbReference type="EC" id="6.3.3.1" evidence="2"/>
<name>Q1N6V6_9GAMM</name>
<evidence type="ECO:0000313" key="3">
    <source>
        <dbReference type="Proteomes" id="UP000004263"/>
    </source>
</evidence>
<dbReference type="Proteomes" id="UP000004263">
    <property type="component" value="Unassembled WGS sequence"/>
</dbReference>
<comment type="caution">
    <text evidence="2">The sequence shown here is derived from an EMBL/GenBank/DDBJ whole genome shotgun (WGS) entry which is preliminary data.</text>
</comment>
<dbReference type="GO" id="GO:0004641">
    <property type="term" value="F:phosphoribosylformylglycinamidine cyclo-ligase activity"/>
    <property type="evidence" value="ECO:0007669"/>
    <property type="project" value="UniProtKB-EC"/>
</dbReference>
<proteinExistence type="predicted"/>
<dbReference type="AlphaFoldDB" id="Q1N6V6"/>
<keyword evidence="3" id="KW-1185">Reference proteome</keyword>
<gene>
    <name evidence="2" type="ORF">RED65_08849</name>
</gene>
<evidence type="ECO:0000256" key="1">
    <source>
        <dbReference type="SAM" id="MobiDB-lite"/>
    </source>
</evidence>
<dbReference type="EMBL" id="AAQH01000001">
    <property type="protein sequence ID" value="EAT13486.1"/>
    <property type="molecule type" value="Genomic_DNA"/>
</dbReference>
<dbReference type="HOGENOM" id="CLU_3363508_0_0_6"/>
<evidence type="ECO:0000313" key="2">
    <source>
        <dbReference type="EMBL" id="EAT13486.1"/>
    </source>
</evidence>
<dbReference type="STRING" id="207949.RED65_08849"/>
<accession>Q1N6V6</accession>
<sequence>MSNQINQKNGGYSDKNPKKVSTLWKKSPTQPHFDL</sequence>
<feature type="region of interest" description="Disordered" evidence="1">
    <location>
        <begin position="1"/>
        <end position="35"/>
    </location>
</feature>
<organism evidence="2 3">
    <name type="scientific">Bermanella marisrubri</name>
    <dbReference type="NCBI Taxonomy" id="207949"/>
    <lineage>
        <taxon>Bacteria</taxon>
        <taxon>Pseudomonadati</taxon>
        <taxon>Pseudomonadota</taxon>
        <taxon>Gammaproteobacteria</taxon>
        <taxon>Oceanospirillales</taxon>
        <taxon>Oceanospirillaceae</taxon>
        <taxon>Bermanella</taxon>
    </lineage>
</organism>
<feature type="compositionally biased region" description="Polar residues" evidence="1">
    <location>
        <begin position="1"/>
        <end position="10"/>
    </location>
</feature>
<keyword evidence="2" id="KW-0436">Ligase</keyword>
<protein>
    <submittedName>
        <fullName evidence="2">Phosphoribosylaminoimidazole synthetase</fullName>
        <ecNumber evidence="2">6.3.3.1</ecNumber>
    </submittedName>
</protein>